<feature type="compositionally biased region" description="Basic residues" evidence="2">
    <location>
        <begin position="501"/>
        <end position="516"/>
    </location>
</feature>
<protein>
    <submittedName>
        <fullName evidence="5">DEXDc helicase</fullName>
    </submittedName>
</protein>
<gene>
    <name evidence="5" type="ORF">YASMINEVIRUS_1399</name>
</gene>
<dbReference type="SMART" id="SM00490">
    <property type="entry name" value="HELICc"/>
    <property type="match status" value="1"/>
</dbReference>
<organism evidence="5 6">
    <name type="scientific">Yasminevirus sp. GU-2018</name>
    <dbReference type="NCBI Taxonomy" id="2420051"/>
    <lineage>
        <taxon>Viruses</taxon>
        <taxon>Varidnaviria</taxon>
        <taxon>Bamfordvirae</taxon>
        <taxon>Nucleocytoviricota</taxon>
        <taxon>Megaviricetes</taxon>
        <taxon>Imitervirales</taxon>
        <taxon>Mimiviridae</taxon>
        <taxon>Klosneuvirinae</taxon>
        <taxon>Yasminevirus</taxon>
        <taxon>Yasminevirus saudimassiliense</taxon>
    </lineage>
</organism>
<dbReference type="Proteomes" id="UP000594342">
    <property type="component" value="Unassembled WGS sequence"/>
</dbReference>
<keyword evidence="5" id="KW-0547">Nucleotide-binding</keyword>
<evidence type="ECO:0000313" key="5">
    <source>
        <dbReference type="EMBL" id="VBB18867.1"/>
    </source>
</evidence>
<dbReference type="InterPro" id="IPR006935">
    <property type="entry name" value="Helicase/UvrB_N"/>
</dbReference>
<dbReference type="InterPro" id="IPR027417">
    <property type="entry name" value="P-loop_NTPase"/>
</dbReference>
<dbReference type="GO" id="GO:0005524">
    <property type="term" value="F:ATP binding"/>
    <property type="evidence" value="ECO:0007669"/>
    <property type="project" value="InterPro"/>
</dbReference>
<dbReference type="GO" id="GO:0003677">
    <property type="term" value="F:DNA binding"/>
    <property type="evidence" value="ECO:0007669"/>
    <property type="project" value="InterPro"/>
</dbReference>
<dbReference type="PANTHER" id="PTHR45766:SF6">
    <property type="entry name" value="SWI_SNF-RELATED MATRIX-ASSOCIATED ACTIN-DEPENDENT REGULATOR OF CHROMATIN SUBFAMILY A-LIKE PROTEIN 1"/>
    <property type="match status" value="1"/>
</dbReference>
<name>A0A5K0UA50_9VIRU</name>
<dbReference type="Gene3D" id="3.40.50.300">
    <property type="entry name" value="P-loop containing nucleotide triphosphate hydrolases"/>
    <property type="match status" value="2"/>
</dbReference>
<accession>A0A5K0UA50</accession>
<keyword evidence="5" id="KW-0067">ATP-binding</keyword>
<feature type="compositionally biased region" description="Acidic residues" evidence="2">
    <location>
        <begin position="525"/>
        <end position="551"/>
    </location>
</feature>
<feature type="compositionally biased region" description="Basic and acidic residues" evidence="2">
    <location>
        <begin position="487"/>
        <end position="498"/>
    </location>
</feature>
<dbReference type="GO" id="GO:0004386">
    <property type="term" value="F:helicase activity"/>
    <property type="evidence" value="ECO:0007669"/>
    <property type="project" value="UniProtKB-KW"/>
</dbReference>
<dbReference type="Pfam" id="PF04851">
    <property type="entry name" value="ResIII"/>
    <property type="match status" value="1"/>
</dbReference>
<dbReference type="GO" id="GO:0016787">
    <property type="term" value="F:hydrolase activity"/>
    <property type="evidence" value="ECO:0007669"/>
    <property type="project" value="UniProtKB-KW"/>
</dbReference>
<keyword evidence="5" id="KW-0347">Helicase</keyword>
<feature type="domain" description="Helicase C-terminal" evidence="4">
    <location>
        <begin position="321"/>
        <end position="484"/>
    </location>
</feature>
<proteinExistence type="predicted"/>
<dbReference type="InterPro" id="IPR049730">
    <property type="entry name" value="SNF2/RAD54-like_C"/>
</dbReference>
<dbReference type="GO" id="GO:0031297">
    <property type="term" value="P:replication fork processing"/>
    <property type="evidence" value="ECO:0007669"/>
    <property type="project" value="TreeGrafter"/>
</dbReference>
<dbReference type="Pfam" id="PF00271">
    <property type="entry name" value="Helicase_C"/>
    <property type="match status" value="1"/>
</dbReference>
<dbReference type="SUPFAM" id="SSF52540">
    <property type="entry name" value="P-loop containing nucleoside triphosphate hydrolases"/>
    <property type="match status" value="2"/>
</dbReference>
<feature type="region of interest" description="Disordered" evidence="2">
    <location>
        <begin position="487"/>
        <end position="602"/>
    </location>
</feature>
<evidence type="ECO:0000256" key="1">
    <source>
        <dbReference type="ARBA" id="ARBA00022801"/>
    </source>
</evidence>
<dbReference type="CDD" id="cd18793">
    <property type="entry name" value="SF2_C_SNF"/>
    <property type="match status" value="1"/>
</dbReference>
<evidence type="ECO:0000259" key="3">
    <source>
        <dbReference type="PROSITE" id="PS51192"/>
    </source>
</evidence>
<dbReference type="EMBL" id="UPSH01000001">
    <property type="protein sequence ID" value="VBB18867.1"/>
    <property type="molecule type" value="Genomic_DNA"/>
</dbReference>
<dbReference type="SMART" id="SM00487">
    <property type="entry name" value="DEXDc"/>
    <property type="match status" value="1"/>
</dbReference>
<dbReference type="PROSITE" id="PS51194">
    <property type="entry name" value="HELICASE_CTER"/>
    <property type="match status" value="1"/>
</dbReference>
<dbReference type="InterPro" id="IPR014001">
    <property type="entry name" value="Helicase_ATP-bd"/>
</dbReference>
<keyword evidence="1" id="KW-0378">Hydrolase</keyword>
<evidence type="ECO:0000256" key="2">
    <source>
        <dbReference type="SAM" id="MobiDB-lite"/>
    </source>
</evidence>
<evidence type="ECO:0000313" key="6">
    <source>
        <dbReference type="Proteomes" id="UP000594342"/>
    </source>
</evidence>
<dbReference type="InterPro" id="IPR001650">
    <property type="entry name" value="Helicase_C-like"/>
</dbReference>
<comment type="caution">
    <text evidence="5">The sequence shown here is derived from an EMBL/GenBank/DDBJ whole genome shotgun (WGS) entry which is preliminary data.</text>
</comment>
<dbReference type="PANTHER" id="PTHR45766">
    <property type="entry name" value="DNA ANNEALING HELICASE AND ENDONUCLEASE ZRANB3 FAMILY MEMBER"/>
    <property type="match status" value="1"/>
</dbReference>
<dbReference type="PROSITE" id="PS51192">
    <property type="entry name" value="HELICASE_ATP_BIND_1"/>
    <property type="match status" value="1"/>
</dbReference>
<sequence>MDKKLLKYQLPHFYQLEEILRTQNCALDASDTGTGKTYVAIALAHILGRKPFIICPKSVIPNWLNVAKALGVELFGIANYELIKGCKYYISTSTNQSTDGSFGGLSSLEKVDCPYMDVYDIVNPKDENKKDGEPKRTVKDYKFSLPSDVLVIFDEAHRCKNHKTITSRLLLSIYRSKCKMLLLSATISDKIDCFRPFGVVFGFYDDMKKFKMWITRTKKAREIEYRNQQLTSDQITLDIIHSKIFPEFGSRMKIKDLGSMFPSNQVLSQAYMSNNKEEIQEQYDLIEEAFRDLKEKETRSEGLGKLIRARMKIEMLKVPIMLDIIEEALDSNYSVVVFVNYKETMNYLAHYFETESLIHGDQTMEERQESIDNFQANKTKIIICIIQAGGVGISLHDVHGGHPRMSVISPTWSGQDMQQALGRIHRAGSKSPAMQRIVFCAETYEETICTLIQKKMTNISGINDRDLIGPKFTEELYEEIEKDLDKVNYDPKEGDGIKIGKSAKTKTTKRNKNGKGAKKDPRVEDSDDAEEGDSVDNGDDLDDIDADDIEGIDNVGNDDTGEKIKVRKTKTAQTKVGSAPAPAEDQKKKVVKRANGVPKAEGAPVDKKFKRIVDKTEKRIFVKKDPVEK</sequence>
<keyword evidence="6" id="KW-1185">Reference proteome</keyword>
<dbReference type="GO" id="GO:0006281">
    <property type="term" value="P:DNA repair"/>
    <property type="evidence" value="ECO:0007669"/>
    <property type="project" value="TreeGrafter"/>
</dbReference>
<evidence type="ECO:0000259" key="4">
    <source>
        <dbReference type="PROSITE" id="PS51194"/>
    </source>
</evidence>
<feature type="domain" description="Helicase ATP-binding" evidence="3">
    <location>
        <begin position="17"/>
        <end position="205"/>
    </location>
</feature>
<reference evidence="5 6" key="1">
    <citation type="submission" date="2018-10" db="EMBL/GenBank/DDBJ databases">
        <authorList>
            <consortium name="IHU Genomes"/>
        </authorList>
    </citation>
    <scope>NUCLEOTIDE SEQUENCE [LARGE SCALE GENOMIC DNA]</scope>
    <source>
        <strain evidence="5 6">A1</strain>
    </source>
</reference>